<dbReference type="InParanoid" id="Q2GPQ2"/>
<evidence type="ECO:0000256" key="2">
    <source>
        <dbReference type="SAM" id="SignalP"/>
    </source>
</evidence>
<name>Q2GPQ2_CHAGB</name>
<feature type="region of interest" description="Disordered" evidence="1">
    <location>
        <begin position="25"/>
        <end position="103"/>
    </location>
</feature>
<gene>
    <name evidence="3" type="ORF">CHGG_10052</name>
</gene>
<keyword evidence="4" id="KW-1185">Reference proteome</keyword>
<feature type="compositionally biased region" description="Basic and acidic residues" evidence="1">
    <location>
        <begin position="30"/>
        <end position="39"/>
    </location>
</feature>
<dbReference type="VEuPathDB" id="FungiDB:CHGG_10052"/>
<protein>
    <submittedName>
        <fullName evidence="3">Uncharacterized protein</fullName>
    </submittedName>
</protein>
<proteinExistence type="predicted"/>
<evidence type="ECO:0000313" key="4">
    <source>
        <dbReference type="Proteomes" id="UP000001056"/>
    </source>
</evidence>
<evidence type="ECO:0000313" key="3">
    <source>
        <dbReference type="EMBL" id="EAQ83648.1"/>
    </source>
</evidence>
<dbReference type="OrthoDB" id="4590765at2759"/>
<dbReference type="GeneID" id="4395973"/>
<evidence type="ECO:0000256" key="1">
    <source>
        <dbReference type="SAM" id="MobiDB-lite"/>
    </source>
</evidence>
<dbReference type="Proteomes" id="UP000001056">
    <property type="component" value="Unassembled WGS sequence"/>
</dbReference>
<sequence length="202" mass="20101">MKYTTVLVSLLAVATAAKLPNASPDVSDVVARHDGHNEKNTTTPGDGYDQDLEKRRGGGAGAAGAGGAGGSHSSGAGGSRGGSSGSQSSSGCPGPTCDRRPHSGASALMSLDVGLLVAGLTGAGVEGHKNRYQVPIFTHAMGNGASQSARSVHKVHPVGAGLWPASFHIPTDVGGEPVKKGIAKALGKAQNKSLRMNLSASM</sequence>
<reference evidence="4" key="1">
    <citation type="journal article" date="2015" name="Genome Announc.">
        <title>Draft genome sequence of the cellulolytic fungus Chaetomium globosum.</title>
        <authorList>
            <person name="Cuomo C.A."/>
            <person name="Untereiner W.A."/>
            <person name="Ma L.-J."/>
            <person name="Grabherr M."/>
            <person name="Birren B.W."/>
        </authorList>
    </citation>
    <scope>NUCLEOTIDE SEQUENCE [LARGE SCALE GENOMIC DNA]</scope>
    <source>
        <strain evidence="4">ATCC 6205 / CBS 148.51 / DSM 1962 / NBRC 6347 / NRRL 1970</strain>
    </source>
</reference>
<dbReference type="EMBL" id="CH408035">
    <property type="protein sequence ID" value="EAQ83648.1"/>
    <property type="molecule type" value="Genomic_DNA"/>
</dbReference>
<feature type="chain" id="PRO_5004208022" evidence="2">
    <location>
        <begin position="17"/>
        <end position="202"/>
    </location>
</feature>
<dbReference type="AlphaFoldDB" id="Q2GPQ2"/>
<dbReference type="HOGENOM" id="CLU_1354454_0_0_1"/>
<keyword evidence="2" id="KW-0732">Signal</keyword>
<feature type="signal peptide" evidence="2">
    <location>
        <begin position="1"/>
        <end position="16"/>
    </location>
</feature>
<organism evidence="3 4">
    <name type="scientific">Chaetomium globosum (strain ATCC 6205 / CBS 148.51 / DSM 1962 / NBRC 6347 / NRRL 1970)</name>
    <name type="common">Soil fungus</name>
    <dbReference type="NCBI Taxonomy" id="306901"/>
    <lineage>
        <taxon>Eukaryota</taxon>
        <taxon>Fungi</taxon>
        <taxon>Dikarya</taxon>
        <taxon>Ascomycota</taxon>
        <taxon>Pezizomycotina</taxon>
        <taxon>Sordariomycetes</taxon>
        <taxon>Sordariomycetidae</taxon>
        <taxon>Sordariales</taxon>
        <taxon>Chaetomiaceae</taxon>
        <taxon>Chaetomium</taxon>
    </lineage>
</organism>
<feature type="compositionally biased region" description="Gly residues" evidence="1">
    <location>
        <begin position="58"/>
        <end position="84"/>
    </location>
</feature>
<accession>Q2GPQ2</accession>
<dbReference type="RefSeq" id="XP_001227979.1">
    <property type="nucleotide sequence ID" value="XM_001227978.1"/>
</dbReference>